<protein>
    <submittedName>
        <fullName evidence="3">Alpha/beta hydrolase</fullName>
    </submittedName>
</protein>
<dbReference type="EMBL" id="JADIKF010000029">
    <property type="protein sequence ID" value="MBM7128057.1"/>
    <property type="molecule type" value="Genomic_DNA"/>
</dbReference>
<name>A0ABS2KA34_9GAMM</name>
<proteinExistence type="predicted"/>
<dbReference type="Proteomes" id="UP001430193">
    <property type="component" value="Unassembled WGS sequence"/>
</dbReference>
<feature type="region of interest" description="Disordered" evidence="1">
    <location>
        <begin position="1"/>
        <end position="22"/>
    </location>
</feature>
<dbReference type="GO" id="GO:0016787">
    <property type="term" value="F:hydrolase activity"/>
    <property type="evidence" value="ECO:0007669"/>
    <property type="project" value="UniProtKB-KW"/>
</dbReference>
<evidence type="ECO:0000259" key="2">
    <source>
        <dbReference type="Pfam" id="PF12146"/>
    </source>
</evidence>
<organism evidence="3 4">
    <name type="scientific">Dyella mobilis</name>
    <dbReference type="NCBI Taxonomy" id="1849582"/>
    <lineage>
        <taxon>Bacteria</taxon>
        <taxon>Pseudomonadati</taxon>
        <taxon>Pseudomonadota</taxon>
        <taxon>Gammaproteobacteria</taxon>
        <taxon>Lysobacterales</taxon>
        <taxon>Rhodanobacteraceae</taxon>
        <taxon>Dyella</taxon>
    </lineage>
</organism>
<dbReference type="Gene3D" id="3.40.50.1820">
    <property type="entry name" value="alpha/beta hydrolase"/>
    <property type="match status" value="1"/>
</dbReference>
<dbReference type="SUPFAM" id="SSF53474">
    <property type="entry name" value="alpha/beta-Hydrolases"/>
    <property type="match status" value="1"/>
</dbReference>
<dbReference type="RefSeq" id="WP_204629671.1">
    <property type="nucleotide sequence ID" value="NZ_BSOC01000012.1"/>
</dbReference>
<evidence type="ECO:0000313" key="3">
    <source>
        <dbReference type="EMBL" id="MBM7128057.1"/>
    </source>
</evidence>
<dbReference type="PRINTS" id="PR00111">
    <property type="entry name" value="ABHYDROLASE"/>
</dbReference>
<keyword evidence="4" id="KW-1185">Reference proteome</keyword>
<dbReference type="PANTHER" id="PTHR11614">
    <property type="entry name" value="PHOSPHOLIPASE-RELATED"/>
    <property type="match status" value="1"/>
</dbReference>
<sequence length="295" mass="32103">MERREQARSTAGGGHAGGQATTAWLTMPDGRSLYLRGWPNASAHDAVLIVHGLGEHSGRYEQLAHWFLARGYAVRSYDQRGHGHSPGQRAALRHGDDLLRDLAFVYQDYASSFGKLPLLLGHSMGGLVALRTVLDGRILPPALILSSPALRTFEAPWLQRLAAVLARVLPNLPLRTGLSPDGLSHDAKVVEDYRNDPLCSGAITPRMADFLFRGGASSIADAWRLTVPTLLLVAGSDRLVDPSGSRAFADGAWATKQLTSRFFDTLFHELFNEAETGRHQVLAQLGEWLRRGAAG</sequence>
<reference evidence="3" key="1">
    <citation type="submission" date="2020-10" db="EMBL/GenBank/DDBJ databases">
        <title>Phylogeny of dyella-like bacteria.</title>
        <authorList>
            <person name="Fu J."/>
        </authorList>
    </citation>
    <scope>NUCLEOTIDE SEQUENCE</scope>
    <source>
        <strain evidence="3">DHON07</strain>
    </source>
</reference>
<keyword evidence="3" id="KW-0378">Hydrolase</keyword>
<gene>
    <name evidence="3" type="ORF">ISS99_00840</name>
</gene>
<evidence type="ECO:0000313" key="4">
    <source>
        <dbReference type="Proteomes" id="UP001430193"/>
    </source>
</evidence>
<dbReference type="Pfam" id="PF12146">
    <property type="entry name" value="Hydrolase_4"/>
    <property type="match status" value="1"/>
</dbReference>
<evidence type="ECO:0000256" key="1">
    <source>
        <dbReference type="SAM" id="MobiDB-lite"/>
    </source>
</evidence>
<dbReference type="InterPro" id="IPR000073">
    <property type="entry name" value="AB_hydrolase_1"/>
</dbReference>
<comment type="caution">
    <text evidence="3">The sequence shown here is derived from an EMBL/GenBank/DDBJ whole genome shotgun (WGS) entry which is preliminary data.</text>
</comment>
<accession>A0ABS2KA34</accession>
<dbReference type="InterPro" id="IPR051044">
    <property type="entry name" value="MAG_DAG_Lipase"/>
</dbReference>
<dbReference type="InterPro" id="IPR022742">
    <property type="entry name" value="Hydrolase_4"/>
</dbReference>
<dbReference type="InterPro" id="IPR029058">
    <property type="entry name" value="AB_hydrolase_fold"/>
</dbReference>
<feature type="domain" description="Serine aminopeptidase S33" evidence="2">
    <location>
        <begin position="43"/>
        <end position="274"/>
    </location>
</feature>